<dbReference type="EMBL" id="JBHTOH010000089">
    <property type="protein sequence ID" value="MFD1411882.1"/>
    <property type="molecule type" value="Genomic_DNA"/>
</dbReference>
<proteinExistence type="predicted"/>
<sequence length="60" mass="6846">MATYGLDDWETSMATLALLTQYSSAEFAIRPFLVKYPEATIAQMLTWSRSEQVDLRRLAS</sequence>
<dbReference type="Proteomes" id="UP001597191">
    <property type="component" value="Unassembled WGS sequence"/>
</dbReference>
<organism evidence="1 2">
    <name type="scientific">Lapidilactobacillus gannanensis</name>
    <dbReference type="NCBI Taxonomy" id="2486002"/>
    <lineage>
        <taxon>Bacteria</taxon>
        <taxon>Bacillati</taxon>
        <taxon>Bacillota</taxon>
        <taxon>Bacilli</taxon>
        <taxon>Lactobacillales</taxon>
        <taxon>Lactobacillaceae</taxon>
        <taxon>Lapidilactobacillus</taxon>
    </lineage>
</organism>
<dbReference type="SUPFAM" id="SSF48371">
    <property type="entry name" value="ARM repeat"/>
    <property type="match status" value="1"/>
</dbReference>
<reference evidence="2" key="1">
    <citation type="journal article" date="2019" name="Int. J. Syst. Evol. Microbiol.">
        <title>The Global Catalogue of Microorganisms (GCM) 10K type strain sequencing project: providing services to taxonomists for standard genome sequencing and annotation.</title>
        <authorList>
            <consortium name="The Broad Institute Genomics Platform"/>
            <consortium name="The Broad Institute Genome Sequencing Center for Infectious Disease"/>
            <person name="Wu L."/>
            <person name="Ma J."/>
        </authorList>
    </citation>
    <scope>NUCLEOTIDE SEQUENCE [LARGE SCALE GENOMIC DNA]</scope>
    <source>
        <strain evidence="2">CCM 8937</strain>
    </source>
</reference>
<evidence type="ECO:0000313" key="1">
    <source>
        <dbReference type="EMBL" id="MFD1411882.1"/>
    </source>
</evidence>
<protein>
    <submittedName>
        <fullName evidence="1">Uncharacterized protein</fullName>
    </submittedName>
</protein>
<evidence type="ECO:0000313" key="2">
    <source>
        <dbReference type="Proteomes" id="UP001597191"/>
    </source>
</evidence>
<comment type="caution">
    <text evidence="1">The sequence shown here is derived from an EMBL/GenBank/DDBJ whole genome shotgun (WGS) entry which is preliminary data.</text>
</comment>
<name>A0ABW4BNT7_9LACO</name>
<keyword evidence="2" id="KW-1185">Reference proteome</keyword>
<dbReference type="RefSeq" id="WP_379880934.1">
    <property type="nucleotide sequence ID" value="NZ_JBHTOH010000089.1"/>
</dbReference>
<accession>A0ABW4BNT7</accession>
<dbReference type="InterPro" id="IPR016024">
    <property type="entry name" value="ARM-type_fold"/>
</dbReference>
<gene>
    <name evidence="1" type="ORF">ACFQ4R_09830</name>
</gene>